<proteinExistence type="predicted"/>
<evidence type="ECO:0000256" key="3">
    <source>
        <dbReference type="ARBA" id="ARBA00022530"/>
    </source>
</evidence>
<dbReference type="Pfam" id="PF00386">
    <property type="entry name" value="C1q"/>
    <property type="match status" value="1"/>
</dbReference>
<dbReference type="SUPFAM" id="SSF49842">
    <property type="entry name" value="TNF-like"/>
    <property type="match status" value="1"/>
</dbReference>
<sequence length="239" mass="25235">MRALQWLSCSTAVLLFLVHITPADMQSCNGGIPGIPGIPGTHGPNGNDGAKGEKGDPGEADHTIRGQKGEPGPIGPPGRPGLKGDPGQPGSRGLSGLRGPKGSPFGQQQSYFSLKSTTSSVVDTPIIFNGPILAEENEPFRGERLTNDTTYICTNRGIYFFSYHISGKYKVCLKLEKNGVSDMELCDQYNGFLVVSGTAVLELEVGDVVSLKTVKTNTILTGQASASTIFTGFQIFPTS</sequence>
<evidence type="ECO:0000256" key="1">
    <source>
        <dbReference type="ARBA" id="ARBA00004498"/>
    </source>
</evidence>
<keyword evidence="3" id="KW-0272">Extracellular matrix</keyword>
<comment type="subcellular location">
    <subcellularLocation>
        <location evidence="1">Secreted</location>
        <location evidence="1">Extracellular space</location>
        <location evidence="1">Extracellular matrix</location>
    </subcellularLocation>
</comment>
<feature type="compositionally biased region" description="Low complexity" evidence="5">
    <location>
        <begin position="38"/>
        <end position="47"/>
    </location>
</feature>
<evidence type="ECO:0000256" key="5">
    <source>
        <dbReference type="SAM" id="MobiDB-lite"/>
    </source>
</evidence>
<dbReference type="SMART" id="SM00110">
    <property type="entry name" value="C1Q"/>
    <property type="match status" value="1"/>
</dbReference>
<dbReference type="InterPro" id="IPR008983">
    <property type="entry name" value="Tumour_necrosis_fac-like_dom"/>
</dbReference>
<dbReference type="AlphaFoldDB" id="A0A3B4FZD9"/>
<evidence type="ECO:0000256" key="4">
    <source>
        <dbReference type="ARBA" id="ARBA00022729"/>
    </source>
</evidence>
<dbReference type="PANTHER" id="PTHR15427:SF43">
    <property type="entry name" value="COMPLEMENT COMPONENT 1, Q SUBCOMPONENT, B CHAIN PRECURSOR"/>
    <property type="match status" value="1"/>
</dbReference>
<dbReference type="Ensembl" id="ENSPNYT00000015540.1">
    <property type="protein sequence ID" value="ENSPNYP00000015154.1"/>
    <property type="gene ID" value="ENSPNYG00000011466.1"/>
</dbReference>
<evidence type="ECO:0000259" key="7">
    <source>
        <dbReference type="PROSITE" id="PS50871"/>
    </source>
</evidence>
<name>A0A3B4FZD9_9CICH</name>
<feature type="domain" description="C1q" evidence="7">
    <location>
        <begin position="105"/>
        <end position="239"/>
    </location>
</feature>
<dbReference type="PRINTS" id="PR00007">
    <property type="entry name" value="COMPLEMNTC1Q"/>
</dbReference>
<organism evidence="8">
    <name type="scientific">Pundamilia nyererei</name>
    <dbReference type="NCBI Taxonomy" id="303518"/>
    <lineage>
        <taxon>Eukaryota</taxon>
        <taxon>Metazoa</taxon>
        <taxon>Chordata</taxon>
        <taxon>Craniata</taxon>
        <taxon>Vertebrata</taxon>
        <taxon>Euteleostomi</taxon>
        <taxon>Actinopterygii</taxon>
        <taxon>Neopterygii</taxon>
        <taxon>Teleostei</taxon>
        <taxon>Neoteleostei</taxon>
        <taxon>Acanthomorphata</taxon>
        <taxon>Ovalentaria</taxon>
        <taxon>Cichlomorphae</taxon>
        <taxon>Cichliformes</taxon>
        <taxon>Cichlidae</taxon>
        <taxon>African cichlids</taxon>
        <taxon>Pseudocrenilabrinae</taxon>
        <taxon>Haplochromini</taxon>
        <taxon>Pundamilia</taxon>
    </lineage>
</organism>
<dbReference type="InterPro" id="IPR008160">
    <property type="entry name" value="Collagen"/>
</dbReference>
<feature type="compositionally biased region" description="Basic and acidic residues" evidence="5">
    <location>
        <begin position="50"/>
        <end position="68"/>
    </location>
</feature>
<evidence type="ECO:0000313" key="8">
    <source>
        <dbReference type="Ensembl" id="ENSPNYP00000015154.1"/>
    </source>
</evidence>
<keyword evidence="4 6" id="KW-0732">Signal</keyword>
<evidence type="ECO:0000256" key="2">
    <source>
        <dbReference type="ARBA" id="ARBA00022525"/>
    </source>
</evidence>
<dbReference type="STRING" id="303518.ENSPNYP00000015154"/>
<evidence type="ECO:0000256" key="6">
    <source>
        <dbReference type="SAM" id="SignalP"/>
    </source>
</evidence>
<reference evidence="8" key="1">
    <citation type="submission" date="2023-09" db="UniProtKB">
        <authorList>
            <consortium name="Ensembl"/>
        </authorList>
    </citation>
    <scope>IDENTIFICATION</scope>
</reference>
<dbReference type="InterPro" id="IPR050392">
    <property type="entry name" value="Collagen/C1q_domain"/>
</dbReference>
<protein>
    <submittedName>
        <fullName evidence="8">Complement C1q subcomponent subunit B-like</fullName>
    </submittedName>
</protein>
<dbReference type="Pfam" id="PF01391">
    <property type="entry name" value="Collagen"/>
    <property type="match status" value="1"/>
</dbReference>
<dbReference type="InterPro" id="IPR001073">
    <property type="entry name" value="C1q_dom"/>
</dbReference>
<feature type="chain" id="PRO_5017437913" evidence="6">
    <location>
        <begin position="26"/>
        <end position="239"/>
    </location>
</feature>
<dbReference type="Gene3D" id="2.60.120.40">
    <property type="match status" value="1"/>
</dbReference>
<dbReference type="PROSITE" id="PS50871">
    <property type="entry name" value="C1Q"/>
    <property type="match status" value="1"/>
</dbReference>
<feature type="signal peptide" evidence="6">
    <location>
        <begin position="1"/>
        <end position="25"/>
    </location>
</feature>
<dbReference type="PANTHER" id="PTHR15427">
    <property type="entry name" value="EMILIN ELASTIN MICROFIBRIL INTERFACE-LOCATED PROTEIN ELASTIN MICROFIBRIL INTERFACER"/>
    <property type="match status" value="1"/>
</dbReference>
<accession>A0A3B4FZD9</accession>
<dbReference type="GeneTree" id="ENSGT00940000154936"/>
<feature type="region of interest" description="Disordered" evidence="5">
    <location>
        <begin position="34"/>
        <end position="109"/>
    </location>
</feature>
<keyword evidence="2" id="KW-0964">Secreted</keyword>